<reference evidence="2 3" key="1">
    <citation type="submission" date="2020-08" db="EMBL/GenBank/DDBJ databases">
        <title>Genome sequence of Phycicoccus endophyticus JCM 31784T.</title>
        <authorList>
            <person name="Hyun D.-W."/>
            <person name="Bae J.-W."/>
        </authorList>
    </citation>
    <scope>NUCLEOTIDE SEQUENCE [LARGE SCALE GENOMIC DNA]</scope>
    <source>
        <strain evidence="2 3">JCM 31784</strain>
    </source>
</reference>
<evidence type="ECO:0000313" key="2">
    <source>
        <dbReference type="EMBL" id="QNN48848.1"/>
    </source>
</evidence>
<dbReference type="AlphaFoldDB" id="A0A7G9QZS3"/>
<dbReference type="Proteomes" id="UP000515976">
    <property type="component" value="Chromosome"/>
</dbReference>
<dbReference type="InterPro" id="IPR036527">
    <property type="entry name" value="SCP2_sterol-bd_dom_sf"/>
</dbReference>
<dbReference type="InterPro" id="IPR003033">
    <property type="entry name" value="SCP2_sterol-bd_dom"/>
</dbReference>
<organism evidence="2 3">
    <name type="scientific">Phycicoccus endophyticus</name>
    <dbReference type="NCBI Taxonomy" id="1690220"/>
    <lineage>
        <taxon>Bacteria</taxon>
        <taxon>Bacillati</taxon>
        <taxon>Actinomycetota</taxon>
        <taxon>Actinomycetes</taxon>
        <taxon>Micrococcales</taxon>
        <taxon>Intrasporangiaceae</taxon>
        <taxon>Phycicoccus</taxon>
    </lineage>
</organism>
<dbReference type="SUPFAM" id="SSF55718">
    <property type="entry name" value="SCP-like"/>
    <property type="match status" value="1"/>
</dbReference>
<dbReference type="KEGG" id="pei:H9L10_11220"/>
<gene>
    <name evidence="2" type="ORF">H9L10_11220</name>
</gene>
<name>A0A7G9QZS3_9MICO</name>
<evidence type="ECO:0000259" key="1">
    <source>
        <dbReference type="Pfam" id="PF02036"/>
    </source>
</evidence>
<feature type="domain" description="SCP2" evidence="1">
    <location>
        <begin position="62"/>
        <end position="144"/>
    </location>
</feature>
<keyword evidence="3" id="KW-1185">Reference proteome</keyword>
<proteinExistence type="predicted"/>
<dbReference type="Gene3D" id="3.30.1050.10">
    <property type="entry name" value="SCP2 sterol-binding domain"/>
    <property type="match status" value="1"/>
</dbReference>
<dbReference type="Pfam" id="PF02036">
    <property type="entry name" value="SCP2"/>
    <property type="match status" value="1"/>
</dbReference>
<evidence type="ECO:0000313" key="3">
    <source>
        <dbReference type="Proteomes" id="UP000515976"/>
    </source>
</evidence>
<accession>A0A7G9QZS3</accession>
<sequence length="149" mass="15909">MALDPQSLTTATPAEFVATVKTASDRELREAFAGEHREALLDAVFGRFPEQFRPEKAGDRRARIDFRVTGGPGDSSDTYAVVVDGGTCTVEKAPTLDPDLSLMAGPAEFLKLISGTGNPAMMFMMGKVKARGDLALASALANWFETPKA</sequence>
<protein>
    <submittedName>
        <fullName evidence="2">SCP2 sterol-binding domain-containing protein</fullName>
    </submittedName>
</protein>
<dbReference type="RefSeq" id="WP_166102691.1">
    <property type="nucleotide sequence ID" value="NZ_BMMY01000008.1"/>
</dbReference>
<dbReference type="EMBL" id="CP060712">
    <property type="protein sequence ID" value="QNN48848.1"/>
    <property type="molecule type" value="Genomic_DNA"/>
</dbReference>